<dbReference type="InterPro" id="IPR011006">
    <property type="entry name" value="CheY-like_superfamily"/>
</dbReference>
<feature type="modified residue" description="4-aspartylphosphate" evidence="4">
    <location>
        <position position="86"/>
    </location>
</feature>
<evidence type="ECO:0000256" key="2">
    <source>
        <dbReference type="ARBA" id="ARBA00023015"/>
    </source>
</evidence>
<keyword evidence="7" id="KW-1185">Reference proteome</keyword>
<dbReference type="InterPro" id="IPR036890">
    <property type="entry name" value="HATPase_C_sf"/>
</dbReference>
<proteinExistence type="predicted"/>
<dbReference type="InterPro" id="IPR001789">
    <property type="entry name" value="Sig_transdc_resp-reg_receiver"/>
</dbReference>
<name>A0A931I3D3_9HYPH</name>
<dbReference type="Gene3D" id="3.40.50.2300">
    <property type="match status" value="1"/>
</dbReference>
<keyword evidence="1 4" id="KW-0597">Phosphoprotein</keyword>
<dbReference type="Gene3D" id="3.30.565.10">
    <property type="entry name" value="Histidine kinase-like ATPase, C-terminal domain"/>
    <property type="match status" value="1"/>
</dbReference>
<dbReference type="PANTHER" id="PTHR44591">
    <property type="entry name" value="STRESS RESPONSE REGULATOR PROTEIN 1"/>
    <property type="match status" value="1"/>
</dbReference>
<comment type="caution">
    <text evidence="6">The sequence shown here is derived from an EMBL/GenBank/DDBJ whole genome shotgun (WGS) entry which is preliminary data.</text>
</comment>
<dbReference type="EMBL" id="JADZLT010000055">
    <property type="protein sequence ID" value="MBH0239507.1"/>
    <property type="molecule type" value="Genomic_DNA"/>
</dbReference>
<dbReference type="AlphaFoldDB" id="A0A931I3D3"/>
<dbReference type="GO" id="GO:0000160">
    <property type="term" value="P:phosphorelay signal transduction system"/>
    <property type="evidence" value="ECO:0007669"/>
    <property type="project" value="InterPro"/>
</dbReference>
<reference evidence="6" key="1">
    <citation type="submission" date="2020-12" db="EMBL/GenBank/DDBJ databases">
        <title>Methylobrevis albus sp. nov., isolated from fresh water lack sediment.</title>
        <authorList>
            <person name="Zou Q."/>
        </authorList>
    </citation>
    <scope>NUCLEOTIDE SEQUENCE</scope>
    <source>
        <strain evidence="6">L22</strain>
    </source>
</reference>
<keyword evidence="3" id="KW-0804">Transcription</keyword>
<evidence type="ECO:0000256" key="3">
    <source>
        <dbReference type="ARBA" id="ARBA00023163"/>
    </source>
</evidence>
<dbReference type="SUPFAM" id="SSF55874">
    <property type="entry name" value="ATPase domain of HSP90 chaperone/DNA topoisomerase II/histidine kinase"/>
    <property type="match status" value="1"/>
</dbReference>
<gene>
    <name evidence="6" type="ORF">I5731_16920</name>
</gene>
<protein>
    <submittedName>
        <fullName evidence="6">Hybrid sensor histidine kinase/response regulator</fullName>
    </submittedName>
</protein>
<dbReference type="Pfam" id="PF00072">
    <property type="entry name" value="Response_reg"/>
    <property type="match status" value="1"/>
</dbReference>
<dbReference type="GO" id="GO:0016301">
    <property type="term" value="F:kinase activity"/>
    <property type="evidence" value="ECO:0007669"/>
    <property type="project" value="UniProtKB-KW"/>
</dbReference>
<dbReference type="CDD" id="cd00156">
    <property type="entry name" value="REC"/>
    <property type="match status" value="1"/>
</dbReference>
<accession>A0A931I3D3</accession>
<keyword evidence="6" id="KW-0808">Transferase</keyword>
<evidence type="ECO:0000256" key="4">
    <source>
        <dbReference type="PROSITE-ProRule" id="PRU00169"/>
    </source>
</evidence>
<dbReference type="PANTHER" id="PTHR44591:SF3">
    <property type="entry name" value="RESPONSE REGULATORY DOMAIN-CONTAINING PROTEIN"/>
    <property type="match status" value="1"/>
</dbReference>
<evidence type="ECO:0000259" key="5">
    <source>
        <dbReference type="PROSITE" id="PS50110"/>
    </source>
</evidence>
<dbReference type="SMART" id="SM00448">
    <property type="entry name" value="REC"/>
    <property type="match status" value="1"/>
</dbReference>
<evidence type="ECO:0000256" key="1">
    <source>
        <dbReference type="ARBA" id="ARBA00022553"/>
    </source>
</evidence>
<dbReference type="RefSeq" id="WP_197312595.1">
    <property type="nucleotide sequence ID" value="NZ_JADZLT010000055.1"/>
</dbReference>
<dbReference type="PROSITE" id="PS50110">
    <property type="entry name" value="RESPONSE_REGULATORY"/>
    <property type="match status" value="1"/>
</dbReference>
<keyword evidence="2" id="KW-0805">Transcription regulation</keyword>
<evidence type="ECO:0000313" key="7">
    <source>
        <dbReference type="Proteomes" id="UP000631694"/>
    </source>
</evidence>
<keyword evidence="6" id="KW-0418">Kinase</keyword>
<evidence type="ECO:0000313" key="6">
    <source>
        <dbReference type="EMBL" id="MBH0239507.1"/>
    </source>
</evidence>
<organism evidence="6 7">
    <name type="scientific">Methylobrevis albus</name>
    <dbReference type="NCBI Taxonomy" id="2793297"/>
    <lineage>
        <taxon>Bacteria</taxon>
        <taxon>Pseudomonadati</taxon>
        <taxon>Pseudomonadota</taxon>
        <taxon>Alphaproteobacteria</taxon>
        <taxon>Hyphomicrobiales</taxon>
        <taxon>Pleomorphomonadaceae</taxon>
        <taxon>Methylobrevis</taxon>
    </lineage>
</organism>
<dbReference type="InterPro" id="IPR050595">
    <property type="entry name" value="Bact_response_regulator"/>
</dbReference>
<dbReference type="Proteomes" id="UP000631694">
    <property type="component" value="Unassembled WGS sequence"/>
</dbReference>
<dbReference type="SUPFAM" id="SSF52172">
    <property type="entry name" value="CheY-like"/>
    <property type="match status" value="1"/>
</dbReference>
<sequence>MAHGDSLRPRSSLADTNAGLDISGFVPAPARDVRVLVLDDDEVDAKTLAYYLDRVEGFRFKAKHVTTPEQALAAIGRESFDLCIADYWLGAESAVGFITELGRRPEAPPVVVLSQLDSGDIQDIGLRAGAAAFLSKDLLTPELIGSTLRSVLHDARRQSALQLRILSEADRADMAAGTVLDWLKGLSARVDRIHAAAAIGRSLANTEAGQTQDYLDEILASTSEVRRDLYEQVARLRDAGRLGPVVSRVDVAGVVAEVVRTMQAEADRAGMGLDYVRPALPVHVDCDEDGLRSALRLLFIGAIRHAPRPGPITIRIRMQGGGLQILVRQPARLTFAGGLDWDGRAGPIDLASLVVDRLVSVLMLVEAMIERQPGRLDVLRIEAEEAEFALCLPMRRAPERLAG</sequence>
<feature type="domain" description="Response regulatory" evidence="5">
    <location>
        <begin position="34"/>
        <end position="151"/>
    </location>
</feature>